<accession>A0A072P588</accession>
<dbReference type="GeneID" id="25283600"/>
<proteinExistence type="predicted"/>
<dbReference type="HOGENOM" id="CLU_1478450_0_0_1"/>
<dbReference type="EMBL" id="AMGV01000008">
    <property type="protein sequence ID" value="KEF55036.1"/>
    <property type="molecule type" value="Genomic_DNA"/>
</dbReference>
<keyword evidence="3" id="KW-1185">Reference proteome</keyword>
<dbReference type="VEuPathDB" id="FungiDB:A1O9_08689"/>
<dbReference type="InterPro" id="IPR003511">
    <property type="entry name" value="HORMA_dom"/>
</dbReference>
<organism evidence="2 3">
    <name type="scientific">Exophiala aquamarina CBS 119918</name>
    <dbReference type="NCBI Taxonomy" id="1182545"/>
    <lineage>
        <taxon>Eukaryota</taxon>
        <taxon>Fungi</taxon>
        <taxon>Dikarya</taxon>
        <taxon>Ascomycota</taxon>
        <taxon>Pezizomycotina</taxon>
        <taxon>Eurotiomycetes</taxon>
        <taxon>Chaetothyriomycetidae</taxon>
        <taxon>Chaetothyriales</taxon>
        <taxon>Herpotrichiellaceae</taxon>
        <taxon>Exophiala</taxon>
    </lineage>
</organism>
<dbReference type="InterPro" id="IPR036570">
    <property type="entry name" value="HORMA_dom_sf"/>
</dbReference>
<dbReference type="OrthoDB" id="1928087at2759"/>
<dbReference type="Gene3D" id="3.30.900.10">
    <property type="entry name" value="HORMA domain"/>
    <property type="match status" value="1"/>
</dbReference>
<evidence type="ECO:0000313" key="3">
    <source>
        <dbReference type="Proteomes" id="UP000027920"/>
    </source>
</evidence>
<evidence type="ECO:0000313" key="2">
    <source>
        <dbReference type="EMBL" id="KEF55036.1"/>
    </source>
</evidence>
<sequence>ILLNTSVARFSNTTELIPWQTPCSTTRYIDQIIILTSSRASDLYTSFFSLDCQNSRSSQEFRVLVQGHKHAGQILDTLEMGVFQELQCGYLQVLQMFVTKNMHGRQTLLESYSFAFEYDHGTLSSIQLSPIDHTFVFANPRVSFKSGILAALRFHLVVDTAPTSRKFGINMAYNENRPTLYQP</sequence>
<name>A0A072P588_9EURO</name>
<reference evidence="2 3" key="1">
    <citation type="submission" date="2013-03" db="EMBL/GenBank/DDBJ databases">
        <title>The Genome Sequence of Exophiala aquamarina CBS 119918.</title>
        <authorList>
            <consortium name="The Broad Institute Genomics Platform"/>
            <person name="Cuomo C."/>
            <person name="de Hoog S."/>
            <person name="Gorbushina A."/>
            <person name="Walker B."/>
            <person name="Young S.K."/>
            <person name="Zeng Q."/>
            <person name="Gargeya S."/>
            <person name="Fitzgerald M."/>
            <person name="Haas B."/>
            <person name="Abouelleil A."/>
            <person name="Allen A.W."/>
            <person name="Alvarado L."/>
            <person name="Arachchi H.M."/>
            <person name="Berlin A.M."/>
            <person name="Chapman S.B."/>
            <person name="Gainer-Dewar J."/>
            <person name="Goldberg J."/>
            <person name="Griggs A."/>
            <person name="Gujja S."/>
            <person name="Hansen M."/>
            <person name="Howarth C."/>
            <person name="Imamovic A."/>
            <person name="Ireland A."/>
            <person name="Larimer J."/>
            <person name="McCowan C."/>
            <person name="Murphy C."/>
            <person name="Pearson M."/>
            <person name="Poon T.W."/>
            <person name="Priest M."/>
            <person name="Roberts A."/>
            <person name="Saif S."/>
            <person name="Shea T."/>
            <person name="Sisk P."/>
            <person name="Sykes S."/>
            <person name="Wortman J."/>
            <person name="Nusbaum C."/>
            <person name="Birren B."/>
        </authorList>
    </citation>
    <scope>NUCLEOTIDE SEQUENCE [LARGE SCALE GENOMIC DNA]</scope>
    <source>
        <strain evidence="2 3">CBS 119918</strain>
    </source>
</reference>
<dbReference type="Pfam" id="PF02301">
    <property type="entry name" value="HORMA"/>
    <property type="match status" value="1"/>
</dbReference>
<dbReference type="AlphaFoldDB" id="A0A072P588"/>
<protein>
    <recommendedName>
        <fullName evidence="1">HORMA domain-containing protein</fullName>
    </recommendedName>
</protein>
<feature type="non-terminal residue" evidence="2">
    <location>
        <position position="1"/>
    </location>
</feature>
<dbReference type="RefSeq" id="XP_013257626.1">
    <property type="nucleotide sequence ID" value="XM_013402172.1"/>
</dbReference>
<dbReference type="Proteomes" id="UP000027920">
    <property type="component" value="Unassembled WGS sequence"/>
</dbReference>
<comment type="caution">
    <text evidence="2">The sequence shown here is derived from an EMBL/GenBank/DDBJ whole genome shotgun (WGS) entry which is preliminary data.</text>
</comment>
<evidence type="ECO:0000259" key="1">
    <source>
        <dbReference type="Pfam" id="PF02301"/>
    </source>
</evidence>
<gene>
    <name evidence="2" type="ORF">A1O9_08689</name>
</gene>
<dbReference type="STRING" id="1182545.A0A072P588"/>
<feature type="domain" description="HORMA" evidence="1">
    <location>
        <begin position="50"/>
        <end position="183"/>
    </location>
</feature>
<feature type="non-terminal residue" evidence="2">
    <location>
        <position position="183"/>
    </location>
</feature>